<name>A0ABR1NXC4_DIAER</name>
<keyword evidence="2" id="KW-1185">Reference proteome</keyword>
<protein>
    <submittedName>
        <fullName evidence="1">Uncharacterized protein</fullName>
    </submittedName>
</protein>
<organism evidence="1 2">
    <name type="scientific">Diaporthe eres</name>
    <name type="common">Phomopsis oblonga</name>
    <dbReference type="NCBI Taxonomy" id="83184"/>
    <lineage>
        <taxon>Eukaryota</taxon>
        <taxon>Fungi</taxon>
        <taxon>Dikarya</taxon>
        <taxon>Ascomycota</taxon>
        <taxon>Pezizomycotina</taxon>
        <taxon>Sordariomycetes</taxon>
        <taxon>Sordariomycetidae</taxon>
        <taxon>Diaporthales</taxon>
        <taxon>Diaporthaceae</taxon>
        <taxon>Diaporthe</taxon>
        <taxon>Diaporthe eres species complex</taxon>
    </lineage>
</organism>
<evidence type="ECO:0000313" key="2">
    <source>
        <dbReference type="Proteomes" id="UP001430848"/>
    </source>
</evidence>
<evidence type="ECO:0000313" key="1">
    <source>
        <dbReference type="EMBL" id="KAK7719041.1"/>
    </source>
</evidence>
<proteinExistence type="predicted"/>
<dbReference type="Proteomes" id="UP001430848">
    <property type="component" value="Unassembled WGS sequence"/>
</dbReference>
<reference evidence="1 2" key="1">
    <citation type="submission" date="2024-02" db="EMBL/GenBank/DDBJ databases">
        <title>De novo assembly and annotation of 12 fungi associated with fruit tree decline syndrome in Ontario, Canada.</title>
        <authorList>
            <person name="Sulman M."/>
            <person name="Ellouze W."/>
            <person name="Ilyukhin E."/>
        </authorList>
    </citation>
    <scope>NUCLEOTIDE SEQUENCE [LARGE SCALE GENOMIC DNA]</scope>
    <source>
        <strain evidence="1 2">M169</strain>
    </source>
</reference>
<sequence>MVSLQLELTNLFPIRTIVNNASAAVVELARELRKSGSDLLVEEELADIFDRGRINTELEDDFKKAVLSKGDVVGIRQNDGSAKTGIMLDSRPGPSLRRAINDPTRRYLSTLIQLSLLNWMHGRASLASAICECMNARFQAGAPGSTPNSGVEAVQSMLDACSSQTGAFNWNGYVQTIETKIAEKHTDFRHLREFMALSPKLLLACMDYLYIVQRLPEDRRMVVEGTMGIVTLIIWAHYCLDLSLLISGVPGGDISFGNCSLKPPQVIITWTQSVDQLDVSLLDKDMKVILTPDDTPQHSIEACERLPLEDFGTTTLWREFNTGTSLERTSPEFIDAVTYVMALALTSSDYFLSSFA</sequence>
<gene>
    <name evidence="1" type="ORF">SLS63_010285</name>
</gene>
<comment type="caution">
    <text evidence="1">The sequence shown here is derived from an EMBL/GenBank/DDBJ whole genome shotgun (WGS) entry which is preliminary data.</text>
</comment>
<accession>A0ABR1NXC4</accession>
<dbReference type="EMBL" id="JAKNSF020000083">
    <property type="protein sequence ID" value="KAK7719041.1"/>
    <property type="molecule type" value="Genomic_DNA"/>
</dbReference>